<dbReference type="EMBL" id="VSIY01000003">
    <property type="protein sequence ID" value="TYB83245.1"/>
    <property type="molecule type" value="Genomic_DNA"/>
</dbReference>
<evidence type="ECO:0000259" key="4">
    <source>
        <dbReference type="PROSITE" id="PS50042"/>
    </source>
</evidence>
<dbReference type="GO" id="GO:0003700">
    <property type="term" value="F:DNA-binding transcription factor activity"/>
    <property type="evidence" value="ECO:0007669"/>
    <property type="project" value="TreeGrafter"/>
</dbReference>
<dbReference type="InterPro" id="IPR050397">
    <property type="entry name" value="Env_Response_Regulators"/>
</dbReference>
<evidence type="ECO:0000256" key="1">
    <source>
        <dbReference type="ARBA" id="ARBA00023015"/>
    </source>
</evidence>
<proteinExistence type="predicted"/>
<feature type="domain" description="Cyclic nucleotide-binding" evidence="4">
    <location>
        <begin position="26"/>
        <end position="146"/>
    </location>
</feature>
<feature type="domain" description="HTH crp-type" evidence="5">
    <location>
        <begin position="160"/>
        <end position="233"/>
    </location>
</feature>
<evidence type="ECO:0000256" key="2">
    <source>
        <dbReference type="ARBA" id="ARBA00023125"/>
    </source>
</evidence>
<dbReference type="PROSITE" id="PS50042">
    <property type="entry name" value="CNMP_BINDING_3"/>
    <property type="match status" value="1"/>
</dbReference>
<gene>
    <name evidence="6" type="ORF">FVF75_03445</name>
</gene>
<dbReference type="InterPro" id="IPR012318">
    <property type="entry name" value="HTH_CRP"/>
</dbReference>
<reference evidence="6 7" key="1">
    <citation type="submission" date="2019-08" db="EMBL/GenBank/DDBJ databases">
        <title>Identification of a novel species of the genus Boseongicola.</title>
        <authorList>
            <person name="Zhang X.-Q."/>
        </authorList>
    </citation>
    <scope>NUCLEOTIDE SEQUENCE [LARGE SCALE GENOMIC DNA]</scope>
    <source>
        <strain evidence="6 7">HY14</strain>
    </source>
</reference>
<dbReference type="SMART" id="SM00419">
    <property type="entry name" value="HTH_CRP"/>
    <property type="match status" value="1"/>
</dbReference>
<dbReference type="SUPFAM" id="SSF51206">
    <property type="entry name" value="cAMP-binding domain-like"/>
    <property type="match status" value="1"/>
</dbReference>
<name>A0A5D0RQS2_9RHOB</name>
<organism evidence="6 7">
    <name type="scientific">Maritimibacter fusiformis</name>
    <dbReference type="NCBI Taxonomy" id="2603819"/>
    <lineage>
        <taxon>Bacteria</taxon>
        <taxon>Pseudomonadati</taxon>
        <taxon>Pseudomonadota</taxon>
        <taxon>Alphaproteobacteria</taxon>
        <taxon>Rhodobacterales</taxon>
        <taxon>Roseobacteraceae</taxon>
        <taxon>Maritimibacter</taxon>
    </lineage>
</organism>
<keyword evidence="7" id="KW-1185">Reference proteome</keyword>
<keyword evidence="2" id="KW-0238">DNA-binding</keyword>
<dbReference type="Proteomes" id="UP000322080">
    <property type="component" value="Unassembled WGS sequence"/>
</dbReference>
<dbReference type="AlphaFoldDB" id="A0A5D0RQS2"/>
<evidence type="ECO:0000313" key="6">
    <source>
        <dbReference type="EMBL" id="TYB83245.1"/>
    </source>
</evidence>
<dbReference type="PANTHER" id="PTHR24567">
    <property type="entry name" value="CRP FAMILY TRANSCRIPTIONAL REGULATORY PROTEIN"/>
    <property type="match status" value="1"/>
</dbReference>
<dbReference type="InterPro" id="IPR018490">
    <property type="entry name" value="cNMP-bd_dom_sf"/>
</dbReference>
<dbReference type="Pfam" id="PF13545">
    <property type="entry name" value="HTH_Crp_2"/>
    <property type="match status" value="1"/>
</dbReference>
<keyword evidence="3" id="KW-0804">Transcription</keyword>
<dbReference type="InterPro" id="IPR036390">
    <property type="entry name" value="WH_DNA-bd_sf"/>
</dbReference>
<dbReference type="SMART" id="SM00100">
    <property type="entry name" value="cNMP"/>
    <property type="match status" value="1"/>
</dbReference>
<dbReference type="InterPro" id="IPR014710">
    <property type="entry name" value="RmlC-like_jellyroll"/>
</dbReference>
<protein>
    <submittedName>
        <fullName evidence="6">Crp/Fnr family transcriptional regulator</fullName>
    </submittedName>
</protein>
<dbReference type="GO" id="GO:0005829">
    <property type="term" value="C:cytosol"/>
    <property type="evidence" value="ECO:0007669"/>
    <property type="project" value="TreeGrafter"/>
</dbReference>
<dbReference type="SUPFAM" id="SSF46785">
    <property type="entry name" value="Winged helix' DNA-binding domain"/>
    <property type="match status" value="1"/>
</dbReference>
<dbReference type="InterPro" id="IPR000595">
    <property type="entry name" value="cNMP-bd_dom"/>
</dbReference>
<comment type="caution">
    <text evidence="6">The sequence shown here is derived from an EMBL/GenBank/DDBJ whole genome shotgun (WGS) entry which is preliminary data.</text>
</comment>
<accession>A0A5D0RQS2</accession>
<dbReference type="CDD" id="cd00092">
    <property type="entry name" value="HTH_CRP"/>
    <property type="match status" value="1"/>
</dbReference>
<dbReference type="PRINTS" id="PR00034">
    <property type="entry name" value="HTHCRP"/>
</dbReference>
<dbReference type="Gene3D" id="2.60.120.10">
    <property type="entry name" value="Jelly Rolls"/>
    <property type="match status" value="1"/>
</dbReference>
<dbReference type="CDD" id="cd00038">
    <property type="entry name" value="CAP_ED"/>
    <property type="match status" value="1"/>
</dbReference>
<sequence length="237" mass="26000">MIHDRPTAASQTPHPCGQCQFYEGSVWTPIEPGSVSVLAGRFHRRELEADQVLFEQGDANQGVFCVSRGLIALRTHHADGTSTLLKLAYPGEVIGFRSFLDNGNHKTEARALIPSRVCTVARRDAERVVRASPGVLARLAARCVDEIDRNQARIIATATTSNKERLADTLMELIERHGEVDGEVIRARLPLSRKDLADLIGVPPETLSRLIGRLGKEGFFAFSGREVRIPAEGVRTA</sequence>
<evidence type="ECO:0000313" key="7">
    <source>
        <dbReference type="Proteomes" id="UP000322080"/>
    </source>
</evidence>
<dbReference type="Pfam" id="PF00027">
    <property type="entry name" value="cNMP_binding"/>
    <property type="match status" value="1"/>
</dbReference>
<keyword evidence="1" id="KW-0805">Transcription regulation</keyword>
<evidence type="ECO:0000259" key="5">
    <source>
        <dbReference type="PROSITE" id="PS51063"/>
    </source>
</evidence>
<dbReference type="GO" id="GO:0003677">
    <property type="term" value="F:DNA binding"/>
    <property type="evidence" value="ECO:0007669"/>
    <property type="project" value="UniProtKB-KW"/>
</dbReference>
<dbReference type="RefSeq" id="WP_148376335.1">
    <property type="nucleotide sequence ID" value="NZ_VSIY01000003.1"/>
</dbReference>
<evidence type="ECO:0000256" key="3">
    <source>
        <dbReference type="ARBA" id="ARBA00023163"/>
    </source>
</evidence>
<dbReference type="PROSITE" id="PS51063">
    <property type="entry name" value="HTH_CRP_2"/>
    <property type="match status" value="1"/>
</dbReference>
<dbReference type="PANTHER" id="PTHR24567:SF74">
    <property type="entry name" value="HTH-TYPE TRANSCRIPTIONAL REGULATOR ARCR"/>
    <property type="match status" value="1"/>
</dbReference>